<reference evidence="2 3" key="1">
    <citation type="submission" date="2023-10" db="EMBL/GenBank/DDBJ databases">
        <title>Genomes of two closely related lineages of the louse Polyplax serrata with different host specificities.</title>
        <authorList>
            <person name="Martinu J."/>
            <person name="Tarabai H."/>
            <person name="Stefka J."/>
            <person name="Hypsa V."/>
        </authorList>
    </citation>
    <scope>NUCLEOTIDE SEQUENCE [LARGE SCALE GENOMIC DNA]</scope>
    <source>
        <strain evidence="2">HR10_N</strain>
    </source>
</reference>
<gene>
    <name evidence="2" type="ORF">RUM43_004232</name>
</gene>
<keyword evidence="1" id="KW-0472">Membrane</keyword>
<comment type="caution">
    <text evidence="2">The sequence shown here is derived from an EMBL/GenBank/DDBJ whole genome shotgun (WGS) entry which is preliminary data.</text>
</comment>
<name>A0AAN8XLK8_POLSC</name>
<dbReference type="Proteomes" id="UP001372834">
    <property type="component" value="Unassembled WGS sequence"/>
</dbReference>
<sequence>MQAVWVPHKNFYFRRIGILHIDLFIFISYTVGWWHVRPGPGRLLLCGTNAFTPVCREYSYQTGVFKMKMQ</sequence>
<evidence type="ECO:0000313" key="3">
    <source>
        <dbReference type="Proteomes" id="UP001372834"/>
    </source>
</evidence>
<keyword evidence="1" id="KW-0812">Transmembrane</keyword>
<evidence type="ECO:0000256" key="1">
    <source>
        <dbReference type="SAM" id="Phobius"/>
    </source>
</evidence>
<proteinExistence type="predicted"/>
<keyword evidence="1" id="KW-1133">Transmembrane helix</keyword>
<accession>A0AAN8XLK8</accession>
<dbReference type="InterPro" id="IPR036352">
    <property type="entry name" value="Semap_dom_sf"/>
</dbReference>
<protein>
    <submittedName>
        <fullName evidence="2">Uncharacterized protein</fullName>
    </submittedName>
</protein>
<organism evidence="2 3">
    <name type="scientific">Polyplax serrata</name>
    <name type="common">Common mouse louse</name>
    <dbReference type="NCBI Taxonomy" id="468196"/>
    <lineage>
        <taxon>Eukaryota</taxon>
        <taxon>Metazoa</taxon>
        <taxon>Ecdysozoa</taxon>
        <taxon>Arthropoda</taxon>
        <taxon>Hexapoda</taxon>
        <taxon>Insecta</taxon>
        <taxon>Pterygota</taxon>
        <taxon>Neoptera</taxon>
        <taxon>Paraneoptera</taxon>
        <taxon>Psocodea</taxon>
        <taxon>Troctomorpha</taxon>
        <taxon>Phthiraptera</taxon>
        <taxon>Anoplura</taxon>
        <taxon>Polyplacidae</taxon>
        <taxon>Polyplax</taxon>
    </lineage>
</organism>
<feature type="transmembrane region" description="Helical" evidence="1">
    <location>
        <begin position="12"/>
        <end position="34"/>
    </location>
</feature>
<evidence type="ECO:0000313" key="2">
    <source>
        <dbReference type="EMBL" id="KAK6642730.1"/>
    </source>
</evidence>
<dbReference type="AlphaFoldDB" id="A0AAN8XLK8"/>
<dbReference type="SUPFAM" id="SSF101912">
    <property type="entry name" value="Sema domain"/>
    <property type="match status" value="1"/>
</dbReference>
<dbReference type="EMBL" id="JAWJWE010000002">
    <property type="protein sequence ID" value="KAK6642730.1"/>
    <property type="molecule type" value="Genomic_DNA"/>
</dbReference>